<dbReference type="EMBL" id="ATGI01000032">
    <property type="protein sequence ID" value="EPF71587.1"/>
    <property type="molecule type" value="Genomic_DNA"/>
</dbReference>
<dbReference type="CDD" id="cd08602">
    <property type="entry name" value="GDPD_ScGlpQ1_like"/>
    <property type="match status" value="1"/>
</dbReference>
<dbReference type="PANTHER" id="PTHR43620:SF7">
    <property type="entry name" value="GLYCEROPHOSPHODIESTER PHOSPHODIESTERASE GDPD5-RELATED"/>
    <property type="match status" value="1"/>
</dbReference>
<comment type="similarity">
    <text evidence="1">Belongs to the glycerophosphoryl diester phosphodiesterase family.</text>
</comment>
<evidence type="ECO:0000313" key="10">
    <source>
        <dbReference type="Proteomes" id="UP000014568"/>
    </source>
</evidence>
<dbReference type="Proteomes" id="UP000014568">
    <property type="component" value="Unassembled WGS sequence"/>
</dbReference>
<keyword evidence="5" id="KW-0378">Hydrolase</keyword>
<feature type="region of interest" description="Disordered" evidence="7">
    <location>
        <begin position="365"/>
        <end position="392"/>
    </location>
</feature>
<organism evidence="9 10">
    <name type="scientific">Acinetobacter rudis CIP 110305</name>
    <dbReference type="NCBI Taxonomy" id="421052"/>
    <lineage>
        <taxon>Bacteria</taxon>
        <taxon>Pseudomonadati</taxon>
        <taxon>Pseudomonadota</taxon>
        <taxon>Gammaproteobacteria</taxon>
        <taxon>Moraxellales</taxon>
        <taxon>Moraxellaceae</taxon>
        <taxon>Acinetobacter</taxon>
    </lineage>
</organism>
<evidence type="ECO:0000313" key="9">
    <source>
        <dbReference type="EMBL" id="EPF71587.1"/>
    </source>
</evidence>
<dbReference type="InterPro" id="IPR017946">
    <property type="entry name" value="PLC-like_Pdiesterase_TIM-brl"/>
</dbReference>
<sequence length="392" mass="44308">MLKKTLLIAGIVTMIGCNEQDNNTQQPDTTIIIAHRGASALRPEHTLAAYQKAIDDGADFIEPDLVSTKDGVLVARHENEIGSTTNVSTLPQFAQRQTTKVIDAVNITGWFTEDFSFAELNQLKARERIPDIRPNNVKYNDQESIPSLEQIIELAEKNYKKTGKVIGLYIETKHPSYFQQLNLNLEDPLLKTLAKYQYTREIAPIYLQSFEVNNLKYMRDQLKRHQSIKNAFIIQLYAEKNSQPMDHQLSGDKTTYADMASKIGLKNVARYADGVGPSKDYIVEYKPNATTTNFVYNAHLAGLKVHPYTFRPENNFLAKQFQCRGDFKQRCETGLKQELNVFFKAGVDGVFIDDPAIGREALSEYQQTKPTAKQTTSSENINNIEVASQPSE</sequence>
<dbReference type="PROSITE" id="PS51257">
    <property type="entry name" value="PROKAR_LIPOPROTEIN"/>
    <property type="match status" value="1"/>
</dbReference>
<dbReference type="PROSITE" id="PS51704">
    <property type="entry name" value="GP_PDE"/>
    <property type="match status" value="1"/>
</dbReference>
<reference evidence="9 10" key="1">
    <citation type="submission" date="2013-06" db="EMBL/GenBank/DDBJ databases">
        <title>The Genome Sequence of Acinetobacter rudis CIP 110305.</title>
        <authorList>
            <consortium name="The Broad Institute Genome Sequencing Platform"/>
            <consortium name="The Broad Institute Genome Sequencing Center for Infectious Disease"/>
            <person name="Cerqueira G."/>
            <person name="Feldgarden M."/>
            <person name="Courvalin P."/>
            <person name="Perichon B."/>
            <person name="Grillot-Courvalin C."/>
            <person name="Clermont D."/>
            <person name="Rocha E."/>
            <person name="Yoon E.-J."/>
            <person name="Nemec A."/>
            <person name="Young S.K."/>
            <person name="Zeng Q."/>
            <person name="Gargeya S."/>
            <person name="Fitzgerald M."/>
            <person name="Abouelleil A."/>
            <person name="Alvarado L."/>
            <person name="Berlin A.M."/>
            <person name="Chapman S.B."/>
            <person name="Dewar J."/>
            <person name="Goldberg J."/>
            <person name="Griggs A."/>
            <person name="Gujja S."/>
            <person name="Hansen M."/>
            <person name="Howarth C."/>
            <person name="Imamovic A."/>
            <person name="Larimer J."/>
            <person name="McCowan C."/>
            <person name="Murphy C."/>
            <person name="Pearson M."/>
            <person name="Priest M."/>
            <person name="Roberts A."/>
            <person name="Saif S."/>
            <person name="Shea T."/>
            <person name="Sykes S."/>
            <person name="Wortman J."/>
            <person name="Nusbaum C."/>
            <person name="Birren B."/>
        </authorList>
    </citation>
    <scope>NUCLEOTIDE SEQUENCE [LARGE SCALE GENOMIC DNA]</scope>
    <source>
        <strain evidence="9 10">CIP 110305</strain>
    </source>
</reference>
<dbReference type="AlphaFoldDB" id="S3MVQ9"/>
<dbReference type="RefSeq" id="WP_016657016.1">
    <property type="nucleotide sequence ID" value="NZ_KE340353.1"/>
</dbReference>
<accession>S3MVQ9</accession>
<evidence type="ECO:0000256" key="7">
    <source>
        <dbReference type="SAM" id="MobiDB-lite"/>
    </source>
</evidence>
<evidence type="ECO:0000256" key="3">
    <source>
        <dbReference type="ARBA" id="ARBA00022729"/>
    </source>
</evidence>
<dbReference type="SUPFAM" id="SSF51695">
    <property type="entry name" value="PLC-like phosphodiesterases"/>
    <property type="match status" value="1"/>
</dbReference>
<dbReference type="InterPro" id="IPR030395">
    <property type="entry name" value="GP_PDE_dom"/>
</dbReference>
<evidence type="ECO:0000256" key="1">
    <source>
        <dbReference type="ARBA" id="ARBA00007277"/>
    </source>
</evidence>
<evidence type="ECO:0000256" key="5">
    <source>
        <dbReference type="ARBA" id="ARBA00022801"/>
    </source>
</evidence>
<dbReference type="PANTHER" id="PTHR43620">
    <property type="entry name" value="GLYCEROPHOSPHORYL DIESTER PHOSPHODIESTERASE"/>
    <property type="match status" value="1"/>
</dbReference>
<dbReference type="STRING" id="632955.GCA_000829675_01186"/>
<proteinExistence type="inferred from homology"/>
<evidence type="ECO:0000256" key="6">
    <source>
        <dbReference type="ARBA" id="ARBA00047512"/>
    </source>
</evidence>
<feature type="domain" description="GP-PDE" evidence="8">
    <location>
        <begin position="30"/>
        <end position="362"/>
    </location>
</feature>
<dbReference type="HOGENOM" id="CLU_030226_0_0_6"/>
<keyword evidence="10" id="KW-1185">Reference proteome</keyword>
<dbReference type="EC" id="3.1.4.46" evidence="2"/>
<evidence type="ECO:0000256" key="2">
    <source>
        <dbReference type="ARBA" id="ARBA00012247"/>
    </source>
</evidence>
<gene>
    <name evidence="9" type="ORF">F945_02620</name>
</gene>
<dbReference type="PATRIC" id="fig|421052.3.peg.2561"/>
<comment type="catalytic activity">
    <reaction evidence="6">
        <text>a sn-glycero-3-phosphodiester + H2O = an alcohol + sn-glycerol 3-phosphate + H(+)</text>
        <dbReference type="Rhea" id="RHEA:12969"/>
        <dbReference type="ChEBI" id="CHEBI:15377"/>
        <dbReference type="ChEBI" id="CHEBI:15378"/>
        <dbReference type="ChEBI" id="CHEBI:30879"/>
        <dbReference type="ChEBI" id="CHEBI:57597"/>
        <dbReference type="ChEBI" id="CHEBI:83408"/>
        <dbReference type="EC" id="3.1.4.46"/>
    </reaction>
</comment>
<evidence type="ECO:0000259" key="8">
    <source>
        <dbReference type="PROSITE" id="PS51704"/>
    </source>
</evidence>
<dbReference type="OrthoDB" id="9795622at2"/>
<dbReference type="GO" id="GO:0042597">
    <property type="term" value="C:periplasmic space"/>
    <property type="evidence" value="ECO:0007669"/>
    <property type="project" value="TreeGrafter"/>
</dbReference>
<dbReference type="Pfam" id="PF03009">
    <property type="entry name" value="GDPD"/>
    <property type="match status" value="1"/>
</dbReference>
<protein>
    <recommendedName>
        <fullName evidence="2">glycerophosphodiester phosphodiesterase</fullName>
        <ecNumber evidence="2">3.1.4.46</ecNumber>
    </recommendedName>
</protein>
<keyword evidence="4" id="KW-0319">Glycerol metabolism</keyword>
<dbReference type="GO" id="GO:0008889">
    <property type="term" value="F:glycerophosphodiester phosphodiesterase activity"/>
    <property type="evidence" value="ECO:0007669"/>
    <property type="project" value="UniProtKB-EC"/>
</dbReference>
<name>S3MVQ9_9GAMM</name>
<dbReference type="GO" id="GO:0006071">
    <property type="term" value="P:glycerol metabolic process"/>
    <property type="evidence" value="ECO:0007669"/>
    <property type="project" value="UniProtKB-KW"/>
</dbReference>
<dbReference type="Gene3D" id="3.20.20.190">
    <property type="entry name" value="Phosphatidylinositol (PI) phosphodiesterase"/>
    <property type="match status" value="1"/>
</dbReference>
<dbReference type="GO" id="GO:0006629">
    <property type="term" value="P:lipid metabolic process"/>
    <property type="evidence" value="ECO:0007669"/>
    <property type="project" value="InterPro"/>
</dbReference>
<evidence type="ECO:0000256" key="4">
    <source>
        <dbReference type="ARBA" id="ARBA00022798"/>
    </source>
</evidence>
<keyword evidence="3" id="KW-0732">Signal</keyword>
<comment type="caution">
    <text evidence="9">The sequence shown here is derived from an EMBL/GenBank/DDBJ whole genome shotgun (WGS) entry which is preliminary data.</text>
</comment>
<dbReference type="eggNOG" id="COG0584">
    <property type="taxonomic scope" value="Bacteria"/>
</dbReference>